<dbReference type="InterPro" id="IPR007848">
    <property type="entry name" value="Small_mtfrase_dom"/>
</dbReference>
<dbReference type="PROSITE" id="PS00092">
    <property type="entry name" value="N6_MTASE"/>
    <property type="match status" value="1"/>
</dbReference>
<dbReference type="Pfam" id="PF05175">
    <property type="entry name" value="MTS"/>
    <property type="match status" value="1"/>
</dbReference>
<evidence type="ECO:0000313" key="2">
    <source>
        <dbReference type="EMBL" id="MFC4630645.1"/>
    </source>
</evidence>
<dbReference type="SUPFAM" id="SSF53335">
    <property type="entry name" value="S-adenosyl-L-methionine-dependent methyltransferases"/>
    <property type="match status" value="1"/>
</dbReference>
<reference evidence="3" key="1">
    <citation type="journal article" date="2019" name="Int. J. Syst. Evol. Microbiol.">
        <title>The Global Catalogue of Microorganisms (GCM) 10K type strain sequencing project: providing services to taxonomists for standard genome sequencing and annotation.</title>
        <authorList>
            <consortium name="The Broad Institute Genomics Platform"/>
            <consortium name="The Broad Institute Genome Sequencing Center for Infectious Disease"/>
            <person name="Wu L."/>
            <person name="Ma J."/>
        </authorList>
    </citation>
    <scope>NUCLEOTIDE SEQUENCE [LARGE SCALE GENOMIC DNA]</scope>
    <source>
        <strain evidence="3">CCUG 42722</strain>
    </source>
</reference>
<keyword evidence="3" id="KW-1185">Reference proteome</keyword>
<dbReference type="InterPro" id="IPR029063">
    <property type="entry name" value="SAM-dependent_MTases_sf"/>
</dbReference>
<dbReference type="PANTHER" id="PTHR18895:SF74">
    <property type="entry name" value="MTRF1L RELEASE FACTOR GLUTAMINE METHYLTRANSFERASE"/>
    <property type="match status" value="1"/>
</dbReference>
<feature type="domain" description="Methyltransferase small" evidence="1">
    <location>
        <begin position="221"/>
        <end position="335"/>
    </location>
</feature>
<organism evidence="2 3">
    <name type="scientific">Promicromonospora alba</name>
    <dbReference type="NCBI Taxonomy" id="1616110"/>
    <lineage>
        <taxon>Bacteria</taxon>
        <taxon>Bacillati</taxon>
        <taxon>Actinomycetota</taxon>
        <taxon>Actinomycetes</taxon>
        <taxon>Micrococcales</taxon>
        <taxon>Promicromonosporaceae</taxon>
        <taxon>Promicromonospora</taxon>
    </lineage>
</organism>
<dbReference type="Proteomes" id="UP001596011">
    <property type="component" value="Unassembled WGS sequence"/>
</dbReference>
<sequence>MAAVHWTEGGASYAARWRSENDAPAPGGVIVVDDRTTAKAAYRMVRGGAGLLWRGDFHNARQLLRAMDRLHERSGSRRTGAGTGPGTAGRATGDGLAALFHGHRAARAERARLLGSLLVLLQPDHTLKLGRAPDVRAACDHAYGPADAAGSAPGVEPRGTCVALTELAGVLSAYQWHQQGVEIEALGERIHPAYGVFSPVRGEYVDLVATMPFAGDAAPSVAFDLGTGTGVLTALLARRGARTVIATDINPRAVACARSNVRRLGLADQVQVVEADLWPSGRADLIVCNPPWLPARPTSALELGIYDAGSDLLHRFLDGLSEHLMPKGEGWLVLSDLAEHLGLRTRDELLTRIADAGLRVAGRHDTSPRHPRANDAADLLHEARRREVTSLWRLIPGA</sequence>
<dbReference type="GO" id="GO:0008168">
    <property type="term" value="F:methyltransferase activity"/>
    <property type="evidence" value="ECO:0007669"/>
    <property type="project" value="UniProtKB-KW"/>
</dbReference>
<dbReference type="EMBL" id="JBHSFI010000006">
    <property type="protein sequence ID" value="MFC4630645.1"/>
    <property type="molecule type" value="Genomic_DNA"/>
</dbReference>
<evidence type="ECO:0000313" key="3">
    <source>
        <dbReference type="Proteomes" id="UP001596011"/>
    </source>
</evidence>
<evidence type="ECO:0000259" key="1">
    <source>
        <dbReference type="Pfam" id="PF05175"/>
    </source>
</evidence>
<comment type="caution">
    <text evidence="2">The sequence shown here is derived from an EMBL/GenBank/DDBJ whole genome shotgun (WGS) entry which is preliminary data.</text>
</comment>
<name>A0ABV9HM35_9MICO</name>
<dbReference type="InterPro" id="IPR002052">
    <property type="entry name" value="DNA_methylase_N6_adenine_CS"/>
</dbReference>
<proteinExistence type="predicted"/>
<protein>
    <submittedName>
        <fullName evidence="2">Methyltransferase</fullName>
    </submittedName>
</protein>
<dbReference type="GO" id="GO:0032259">
    <property type="term" value="P:methylation"/>
    <property type="evidence" value="ECO:0007669"/>
    <property type="project" value="UniProtKB-KW"/>
</dbReference>
<gene>
    <name evidence="2" type="ORF">ACFO6V_20535</name>
</gene>
<accession>A0ABV9HM35</accession>
<keyword evidence="2" id="KW-0489">Methyltransferase</keyword>
<dbReference type="Gene3D" id="3.40.50.150">
    <property type="entry name" value="Vaccinia Virus protein VP39"/>
    <property type="match status" value="1"/>
</dbReference>
<dbReference type="InterPro" id="IPR050320">
    <property type="entry name" value="N5-glutamine_MTase"/>
</dbReference>
<keyword evidence="2" id="KW-0808">Transferase</keyword>
<dbReference type="CDD" id="cd02440">
    <property type="entry name" value="AdoMet_MTases"/>
    <property type="match status" value="1"/>
</dbReference>
<dbReference type="RefSeq" id="WP_377138660.1">
    <property type="nucleotide sequence ID" value="NZ_JBHSFI010000006.1"/>
</dbReference>
<dbReference type="PANTHER" id="PTHR18895">
    <property type="entry name" value="HEMK METHYLTRANSFERASE"/>
    <property type="match status" value="1"/>
</dbReference>